<accession>A0AAE1Y1K0</accession>
<evidence type="ECO:0000259" key="2">
    <source>
        <dbReference type="Pfam" id="PF13966"/>
    </source>
</evidence>
<dbReference type="Pfam" id="PF13966">
    <property type="entry name" value="zf-RVT"/>
    <property type="match status" value="1"/>
</dbReference>
<comment type="caution">
    <text evidence="3">The sequence shown here is derived from an EMBL/GenBank/DDBJ whole genome shotgun (WGS) entry which is preliminary data.</text>
</comment>
<feature type="compositionally biased region" description="Polar residues" evidence="1">
    <location>
        <begin position="208"/>
        <end position="222"/>
    </location>
</feature>
<dbReference type="PANTHER" id="PTHR33116:SF78">
    <property type="entry name" value="OS12G0587133 PROTEIN"/>
    <property type="match status" value="1"/>
</dbReference>
<protein>
    <recommendedName>
        <fullName evidence="2">Reverse transcriptase zinc-binding domain-containing protein</fullName>
    </recommendedName>
</protein>
<evidence type="ECO:0000256" key="1">
    <source>
        <dbReference type="SAM" id="MobiDB-lite"/>
    </source>
</evidence>
<reference evidence="3" key="2">
    <citation type="journal article" date="2024" name="Plant">
        <title>Genomic evolution and insights into agronomic trait innovations of Sesamum species.</title>
        <authorList>
            <person name="Miao H."/>
            <person name="Wang L."/>
            <person name="Qu L."/>
            <person name="Liu H."/>
            <person name="Sun Y."/>
            <person name="Le M."/>
            <person name="Wang Q."/>
            <person name="Wei S."/>
            <person name="Zheng Y."/>
            <person name="Lin W."/>
            <person name="Duan Y."/>
            <person name="Cao H."/>
            <person name="Xiong S."/>
            <person name="Wang X."/>
            <person name="Wei L."/>
            <person name="Li C."/>
            <person name="Ma Q."/>
            <person name="Ju M."/>
            <person name="Zhao R."/>
            <person name="Li G."/>
            <person name="Mu C."/>
            <person name="Tian Q."/>
            <person name="Mei H."/>
            <person name="Zhang T."/>
            <person name="Gao T."/>
            <person name="Zhang H."/>
        </authorList>
    </citation>
    <scope>NUCLEOTIDE SEQUENCE</scope>
    <source>
        <strain evidence="3">3651</strain>
    </source>
</reference>
<gene>
    <name evidence="3" type="ORF">Salat_2154300</name>
</gene>
<dbReference type="PANTHER" id="PTHR33116">
    <property type="entry name" value="REVERSE TRANSCRIPTASE ZINC-BINDING DOMAIN-CONTAINING PROTEIN-RELATED-RELATED"/>
    <property type="match status" value="1"/>
</dbReference>
<evidence type="ECO:0000313" key="3">
    <source>
        <dbReference type="EMBL" id="KAK4422035.1"/>
    </source>
</evidence>
<sequence>MWLGLRGWLATWDRLAFLQEDPSCSLCINTNEMTKHLFFECPFSACVWSDIRQWLGINRRMSTILNAVKWLKKEKTGSSVQNKARLLALACTVYSLWKHRNEVIFKGKAPCPGDLSEFGRLLSPSRRDNLCLPHFLSSVCTTAVFCAVGEFFSAAGEAALAASSLLVILAVLWRFSGQSLPHQSTMAKGKKNEPSAENVGCSTMKPGQLSSVKVTTTGQPSSVPIPAKVAAVGQPATA</sequence>
<dbReference type="InterPro" id="IPR026960">
    <property type="entry name" value="RVT-Znf"/>
</dbReference>
<reference evidence="3" key="1">
    <citation type="submission" date="2020-06" db="EMBL/GenBank/DDBJ databases">
        <authorList>
            <person name="Li T."/>
            <person name="Hu X."/>
            <person name="Zhang T."/>
            <person name="Song X."/>
            <person name="Zhang H."/>
            <person name="Dai N."/>
            <person name="Sheng W."/>
            <person name="Hou X."/>
            <person name="Wei L."/>
        </authorList>
    </citation>
    <scope>NUCLEOTIDE SEQUENCE</scope>
    <source>
        <strain evidence="3">3651</strain>
        <tissue evidence="3">Leaf</tissue>
    </source>
</reference>
<feature type="domain" description="Reverse transcriptase zinc-binding" evidence="2">
    <location>
        <begin position="1"/>
        <end position="48"/>
    </location>
</feature>
<name>A0AAE1Y1K0_9LAMI</name>
<dbReference type="Proteomes" id="UP001293254">
    <property type="component" value="Unassembled WGS sequence"/>
</dbReference>
<evidence type="ECO:0000313" key="4">
    <source>
        <dbReference type="Proteomes" id="UP001293254"/>
    </source>
</evidence>
<keyword evidence="4" id="KW-1185">Reference proteome</keyword>
<dbReference type="EMBL" id="JACGWO010000008">
    <property type="protein sequence ID" value="KAK4422035.1"/>
    <property type="molecule type" value="Genomic_DNA"/>
</dbReference>
<dbReference type="AlphaFoldDB" id="A0AAE1Y1K0"/>
<proteinExistence type="predicted"/>
<feature type="region of interest" description="Disordered" evidence="1">
    <location>
        <begin position="183"/>
        <end position="224"/>
    </location>
</feature>
<organism evidence="3 4">
    <name type="scientific">Sesamum alatum</name>
    <dbReference type="NCBI Taxonomy" id="300844"/>
    <lineage>
        <taxon>Eukaryota</taxon>
        <taxon>Viridiplantae</taxon>
        <taxon>Streptophyta</taxon>
        <taxon>Embryophyta</taxon>
        <taxon>Tracheophyta</taxon>
        <taxon>Spermatophyta</taxon>
        <taxon>Magnoliopsida</taxon>
        <taxon>eudicotyledons</taxon>
        <taxon>Gunneridae</taxon>
        <taxon>Pentapetalae</taxon>
        <taxon>asterids</taxon>
        <taxon>lamiids</taxon>
        <taxon>Lamiales</taxon>
        <taxon>Pedaliaceae</taxon>
        <taxon>Sesamum</taxon>
    </lineage>
</organism>